<gene>
    <name evidence="1" type="ORF">METZ01_LOCUS335606</name>
</gene>
<dbReference type="EMBL" id="UINC01113267">
    <property type="protein sequence ID" value="SVC82752.1"/>
    <property type="molecule type" value="Genomic_DNA"/>
</dbReference>
<name>A0A382QDS8_9ZZZZ</name>
<accession>A0A382QDS8</accession>
<proteinExistence type="predicted"/>
<organism evidence="1">
    <name type="scientific">marine metagenome</name>
    <dbReference type="NCBI Taxonomy" id="408172"/>
    <lineage>
        <taxon>unclassified sequences</taxon>
        <taxon>metagenomes</taxon>
        <taxon>ecological metagenomes</taxon>
    </lineage>
</organism>
<feature type="non-terminal residue" evidence="1">
    <location>
        <position position="289"/>
    </location>
</feature>
<sequence length="289" mass="31810">MIKYFHFYFILLLSINSFLIAQETVLPGQQQAINTLAVDLGFSEKGLDEYIQTKFGKPLSKLTKKQGSELIVEFTEAPNSSFLENKLIKYNNSTNQLTIIPATLGQGFSAKNTRRAWLAAACLYPASALLWAGGYVVLGRDIIALMTFYLVAQNQTMKRLNQIEVSVLAYDATGNPKWTYSPGERGQIIMTLINQGSKRAKGIKPNIKLESIVIDNQFGQLSVQTKGNKNQDSLEPGESMSIATTFEIPASYPATSIDVRGSISKNLYGNVPLKIEGTESRIYASTATS</sequence>
<protein>
    <submittedName>
        <fullName evidence="1">Uncharacterized protein</fullName>
    </submittedName>
</protein>
<dbReference type="AlphaFoldDB" id="A0A382QDS8"/>
<evidence type="ECO:0000313" key="1">
    <source>
        <dbReference type="EMBL" id="SVC82752.1"/>
    </source>
</evidence>
<reference evidence="1" key="1">
    <citation type="submission" date="2018-05" db="EMBL/GenBank/DDBJ databases">
        <authorList>
            <person name="Lanie J.A."/>
            <person name="Ng W.-L."/>
            <person name="Kazmierczak K.M."/>
            <person name="Andrzejewski T.M."/>
            <person name="Davidsen T.M."/>
            <person name="Wayne K.J."/>
            <person name="Tettelin H."/>
            <person name="Glass J.I."/>
            <person name="Rusch D."/>
            <person name="Podicherti R."/>
            <person name="Tsui H.-C.T."/>
            <person name="Winkler M.E."/>
        </authorList>
    </citation>
    <scope>NUCLEOTIDE SEQUENCE</scope>
</reference>